<sequence>MNEQGSKKEPLSDLAYDWVTIIQHKSEALRAYEKYMQDARQANSPECLELMRQIHEQDSNHVREATRHLVEVLQQGRMAGQGQASQGESQRMREGGARSTGATQGMGSQGEGGQRTQQGTRSTGMTQGMGNQGERMQEGGPRQSGGGTQMGQGEGGRSMREGGTRQTESEQGQTSQTSGRQGEQQRSQAQERDVGRGPGRTPRSG</sequence>
<dbReference type="EMBL" id="JAQNDN010000004">
    <property type="protein sequence ID" value="MDC0668375.1"/>
    <property type="molecule type" value="Genomic_DNA"/>
</dbReference>
<keyword evidence="3" id="KW-1185">Reference proteome</keyword>
<protein>
    <submittedName>
        <fullName evidence="2">Uncharacterized protein</fullName>
    </submittedName>
</protein>
<evidence type="ECO:0000313" key="2">
    <source>
        <dbReference type="EMBL" id="MDC0668375.1"/>
    </source>
</evidence>
<dbReference type="Proteomes" id="UP001217838">
    <property type="component" value="Unassembled WGS sequence"/>
</dbReference>
<feature type="compositionally biased region" description="Low complexity" evidence="1">
    <location>
        <begin position="164"/>
        <end position="188"/>
    </location>
</feature>
<comment type="caution">
    <text evidence="2">The sequence shown here is derived from an EMBL/GenBank/DDBJ whole genome shotgun (WGS) entry which is preliminary data.</text>
</comment>
<name>A0ABT5B2P0_9BACT</name>
<organism evidence="2 3">
    <name type="scientific">Nannocystis radixulma</name>
    <dbReference type="NCBI Taxonomy" id="2995305"/>
    <lineage>
        <taxon>Bacteria</taxon>
        <taxon>Pseudomonadati</taxon>
        <taxon>Myxococcota</taxon>
        <taxon>Polyangia</taxon>
        <taxon>Nannocystales</taxon>
        <taxon>Nannocystaceae</taxon>
        <taxon>Nannocystis</taxon>
    </lineage>
</organism>
<proteinExistence type="predicted"/>
<evidence type="ECO:0000256" key="1">
    <source>
        <dbReference type="SAM" id="MobiDB-lite"/>
    </source>
</evidence>
<feature type="compositionally biased region" description="Low complexity" evidence="1">
    <location>
        <begin position="114"/>
        <end position="129"/>
    </location>
</feature>
<dbReference type="RefSeq" id="WP_271997449.1">
    <property type="nucleotide sequence ID" value="NZ_JAQNDN010000004.1"/>
</dbReference>
<reference evidence="2 3" key="1">
    <citation type="submission" date="2022-11" db="EMBL/GenBank/DDBJ databases">
        <title>Minimal conservation of predation-associated metabolite biosynthetic gene clusters underscores biosynthetic potential of Myxococcota including descriptions for ten novel species: Archangium lansinium sp. nov., Myxococcus landrumus sp. nov., Nannocystis bai.</title>
        <authorList>
            <person name="Ahearne A."/>
            <person name="Stevens C."/>
            <person name="Dowd S."/>
        </authorList>
    </citation>
    <scope>NUCLEOTIDE SEQUENCE [LARGE SCALE GENOMIC DNA]</scope>
    <source>
        <strain evidence="2 3">NCELM</strain>
    </source>
</reference>
<feature type="compositionally biased region" description="Low complexity" evidence="1">
    <location>
        <begin position="80"/>
        <end position="89"/>
    </location>
</feature>
<feature type="compositionally biased region" description="Gly residues" evidence="1">
    <location>
        <begin position="142"/>
        <end position="156"/>
    </location>
</feature>
<feature type="region of interest" description="Disordered" evidence="1">
    <location>
        <begin position="77"/>
        <end position="205"/>
    </location>
</feature>
<gene>
    <name evidence="2" type="ORF">POL58_11535</name>
</gene>
<evidence type="ECO:0000313" key="3">
    <source>
        <dbReference type="Proteomes" id="UP001217838"/>
    </source>
</evidence>
<accession>A0ABT5B2P0</accession>